<accession>A0A0B6S3Z5</accession>
<dbReference type="HOGENOM" id="CLU_032067_2_0_4"/>
<keyword evidence="6" id="KW-0560">Oxidoreductase</keyword>
<evidence type="ECO:0000256" key="3">
    <source>
        <dbReference type="ARBA" id="ARBA00022630"/>
    </source>
</evidence>
<reference evidence="9 10" key="2">
    <citation type="journal article" date="2016" name="Appl. Microbiol. Biotechnol.">
        <title>Mutations improving production and secretion of extracellular lipase by Burkholderia glumae PG1.</title>
        <authorList>
            <person name="Knapp A."/>
            <person name="Voget S."/>
            <person name="Gao R."/>
            <person name="Zaburannyi N."/>
            <person name="Krysciak D."/>
            <person name="Breuer M."/>
            <person name="Hauer B."/>
            <person name="Streit W.R."/>
            <person name="Muller R."/>
            <person name="Daniel R."/>
            <person name="Jaeger K.E."/>
        </authorList>
    </citation>
    <scope>NUCLEOTIDE SEQUENCE [LARGE SCALE GENOMIC DNA]</scope>
    <source>
        <strain evidence="9 10">PG1</strain>
    </source>
</reference>
<dbReference type="KEGG" id="bgp:BGL_2c23040"/>
<comment type="similarity">
    <text evidence="2">Belongs to the FAD-binding monooxygenase family.</text>
</comment>
<comment type="cofactor">
    <cofactor evidence="1">
        <name>FAD</name>
        <dbReference type="ChEBI" id="CHEBI:57692"/>
    </cofactor>
</comment>
<reference evidence="10" key="1">
    <citation type="submission" date="2011-03" db="EMBL/GenBank/DDBJ databases">
        <authorList>
            <person name="Voget S."/>
            <person name="Streit W.R."/>
            <person name="Jaeger K.E."/>
            <person name="Daniel R."/>
        </authorList>
    </citation>
    <scope>NUCLEOTIDE SEQUENCE [LARGE SCALE GENOMIC DNA]</scope>
    <source>
        <strain evidence="10">PG1</strain>
    </source>
</reference>
<dbReference type="FunFam" id="3.50.50.60:FF:000228">
    <property type="entry name" value="FAD-containing monooxygenase EthA"/>
    <property type="match status" value="1"/>
</dbReference>
<dbReference type="GO" id="GO:0004499">
    <property type="term" value="F:N,N-dimethylaniline monooxygenase activity"/>
    <property type="evidence" value="ECO:0007669"/>
    <property type="project" value="InterPro"/>
</dbReference>
<dbReference type="GO" id="GO:0050660">
    <property type="term" value="F:flavin adenine dinucleotide binding"/>
    <property type="evidence" value="ECO:0007669"/>
    <property type="project" value="InterPro"/>
</dbReference>
<dbReference type="Pfam" id="PF13450">
    <property type="entry name" value="NAD_binding_8"/>
    <property type="match status" value="1"/>
</dbReference>
<dbReference type="SUPFAM" id="SSF51905">
    <property type="entry name" value="FAD/NAD(P)-binding domain"/>
    <property type="match status" value="1"/>
</dbReference>
<keyword evidence="7 9" id="KW-0503">Monooxygenase</keyword>
<dbReference type="AlphaFoldDB" id="A0A0B6S3Z5"/>
<gene>
    <name evidence="9" type="ORF">BGL_2c23040</name>
</gene>
<proteinExistence type="inferred from homology"/>
<sequence length="558" mass="61224">MSTTHLPGEAARPATGRMPGHARQHGQDGEPETTRRASGGEPAQAAADLDVLIVGAGLSGIGAAHHLRERCPWASFAILESRATLGGTWDLFRYPGVRSDSDMFTLGYSFRPWHSDNAIAEGATILDYIRDTAREAGIERAIRFHHRVTGANWDPATARWQVEVLRGGDSGDGQPPQALRFTCRFLYMCSGYYDYENGHAPSWPGMESFRGRIVHPQHWPRDLDYAGKRVVVIGSGATAVTLVPSMAREAAHVTMLQRSPTYIVSMPARDKLAMRLRRWLPAGLAHRLVRTRNVLLTMYVYRFARRRPEVAKRFILRAAGRQLGPGFDVAKHLTPRYAPWDQRLCLVPNGDLFKAIRAGDASIATDEIERFTPEGLLLKSGQTLAADLIVSATGLKVRMLGGATLSVDGRPVEFGEAVSYKGMMASGVPNLATSFGYINASWTLKAELIALYVCRLLNHMRAHGYDSCTPTLDDAAMPLAPAVDLSSGYIQRAAALLPKQGLRNPWKSHQNYARDLALLRFGSLTDGAMRFARRPAASSPATAADSRHAASEPAYERR</sequence>
<feature type="region of interest" description="Disordered" evidence="8">
    <location>
        <begin position="535"/>
        <end position="558"/>
    </location>
</feature>
<dbReference type="Gene3D" id="3.50.50.60">
    <property type="entry name" value="FAD/NAD(P)-binding domain"/>
    <property type="match status" value="2"/>
</dbReference>
<dbReference type="PANTHER" id="PTHR43872:SF1">
    <property type="entry name" value="MONOOXYGENASE, PUTATIVE (AFU_ORTHOLOGUE AFUA_8G02570)-RELATED"/>
    <property type="match status" value="1"/>
</dbReference>
<evidence type="ECO:0000256" key="8">
    <source>
        <dbReference type="SAM" id="MobiDB-lite"/>
    </source>
</evidence>
<evidence type="ECO:0000256" key="7">
    <source>
        <dbReference type="ARBA" id="ARBA00023033"/>
    </source>
</evidence>
<dbReference type="GO" id="GO:0050661">
    <property type="term" value="F:NADP binding"/>
    <property type="evidence" value="ECO:0007669"/>
    <property type="project" value="InterPro"/>
</dbReference>
<feature type="compositionally biased region" description="Low complexity" evidence="8">
    <location>
        <begin position="535"/>
        <end position="544"/>
    </location>
</feature>
<feature type="region of interest" description="Disordered" evidence="8">
    <location>
        <begin position="1"/>
        <end position="42"/>
    </location>
</feature>
<protein>
    <submittedName>
        <fullName evidence="9">Dimethylalanine monooxygenase</fullName>
    </submittedName>
</protein>
<evidence type="ECO:0000256" key="2">
    <source>
        <dbReference type="ARBA" id="ARBA00010139"/>
    </source>
</evidence>
<keyword evidence="4" id="KW-0274">FAD</keyword>
<dbReference type="InterPro" id="IPR036188">
    <property type="entry name" value="FAD/NAD-bd_sf"/>
</dbReference>
<dbReference type="PRINTS" id="PR00411">
    <property type="entry name" value="PNDRDTASEI"/>
</dbReference>
<dbReference type="InterPro" id="IPR051820">
    <property type="entry name" value="FAD-binding_MO"/>
</dbReference>
<organism evidence="9 10">
    <name type="scientific">Burkholderia plantarii</name>
    <dbReference type="NCBI Taxonomy" id="41899"/>
    <lineage>
        <taxon>Bacteria</taxon>
        <taxon>Pseudomonadati</taxon>
        <taxon>Pseudomonadota</taxon>
        <taxon>Betaproteobacteria</taxon>
        <taxon>Burkholderiales</taxon>
        <taxon>Burkholderiaceae</taxon>
        <taxon>Burkholderia</taxon>
    </lineage>
</organism>
<evidence type="ECO:0000256" key="5">
    <source>
        <dbReference type="ARBA" id="ARBA00022857"/>
    </source>
</evidence>
<evidence type="ECO:0000313" key="10">
    <source>
        <dbReference type="Proteomes" id="UP000031838"/>
    </source>
</evidence>
<feature type="compositionally biased region" description="Basic and acidic residues" evidence="8">
    <location>
        <begin position="545"/>
        <end position="558"/>
    </location>
</feature>
<feature type="compositionally biased region" description="Basic and acidic residues" evidence="8">
    <location>
        <begin position="25"/>
        <end position="35"/>
    </location>
</feature>
<evidence type="ECO:0000313" key="9">
    <source>
        <dbReference type="EMBL" id="AJK50363.1"/>
    </source>
</evidence>
<name>A0A0B6S3Z5_BURPL</name>
<keyword evidence="5" id="KW-0521">NADP</keyword>
<evidence type="ECO:0000256" key="6">
    <source>
        <dbReference type="ARBA" id="ARBA00023002"/>
    </source>
</evidence>
<dbReference type="Pfam" id="PF00743">
    <property type="entry name" value="FMO-like"/>
    <property type="match status" value="1"/>
</dbReference>
<dbReference type="EMBL" id="CP002581">
    <property type="protein sequence ID" value="AJK50363.1"/>
    <property type="molecule type" value="Genomic_DNA"/>
</dbReference>
<dbReference type="InterPro" id="IPR020946">
    <property type="entry name" value="Flavin_mOase-like"/>
</dbReference>
<dbReference type="PANTHER" id="PTHR43872">
    <property type="entry name" value="MONOOXYGENASE, PUTATIVE (AFU_ORTHOLOGUE AFUA_8G02570)-RELATED"/>
    <property type="match status" value="1"/>
</dbReference>
<dbReference type="Proteomes" id="UP000031838">
    <property type="component" value="Chromosome 2"/>
</dbReference>
<keyword evidence="10" id="KW-1185">Reference proteome</keyword>
<keyword evidence="3" id="KW-0285">Flavoprotein</keyword>
<evidence type="ECO:0000256" key="1">
    <source>
        <dbReference type="ARBA" id="ARBA00001974"/>
    </source>
</evidence>
<evidence type="ECO:0000256" key="4">
    <source>
        <dbReference type="ARBA" id="ARBA00022827"/>
    </source>
</evidence>